<evidence type="ECO:0000256" key="8">
    <source>
        <dbReference type="ARBA" id="ARBA00023136"/>
    </source>
</evidence>
<organism evidence="12 13">
    <name type="scientific">Halopseudomonas salina</name>
    <dbReference type="NCBI Taxonomy" id="1323744"/>
    <lineage>
        <taxon>Bacteria</taxon>
        <taxon>Pseudomonadati</taxon>
        <taxon>Pseudomonadota</taxon>
        <taxon>Gammaproteobacteria</taxon>
        <taxon>Pseudomonadales</taxon>
        <taxon>Pseudomonadaceae</taxon>
        <taxon>Halopseudomonas</taxon>
    </lineage>
</organism>
<evidence type="ECO:0000259" key="11">
    <source>
        <dbReference type="Pfam" id="PF12019"/>
    </source>
</evidence>
<comment type="similarity">
    <text evidence="9">Belongs to the GSP H family.</text>
</comment>
<comment type="caution">
    <text evidence="12">The sequence shown here is derived from an EMBL/GenBank/DDBJ whole genome shotgun (WGS) entry which is preliminary data.</text>
</comment>
<feature type="domain" description="General secretion pathway GspH" evidence="11">
    <location>
        <begin position="43"/>
        <end position="156"/>
    </location>
</feature>
<keyword evidence="5" id="KW-0997">Cell inner membrane</keyword>
<keyword evidence="7" id="KW-1133">Transmembrane helix</keyword>
<keyword evidence="6" id="KW-0812">Transmembrane</keyword>
<keyword evidence="4" id="KW-0488">Methylation</keyword>
<evidence type="ECO:0000256" key="3">
    <source>
        <dbReference type="ARBA" id="ARBA00022475"/>
    </source>
</evidence>
<dbReference type="NCBIfam" id="TIGR02532">
    <property type="entry name" value="IV_pilin_GFxxxE"/>
    <property type="match status" value="1"/>
</dbReference>
<reference evidence="13" key="1">
    <citation type="journal article" date="2019" name="Int. J. Syst. Evol. Microbiol.">
        <title>The Global Catalogue of Microorganisms (GCM) 10K type strain sequencing project: providing services to taxonomists for standard genome sequencing and annotation.</title>
        <authorList>
            <consortium name="The Broad Institute Genomics Platform"/>
            <consortium name="The Broad Institute Genome Sequencing Center for Infectious Disease"/>
            <person name="Wu L."/>
            <person name="Ma J."/>
        </authorList>
    </citation>
    <scope>NUCLEOTIDE SEQUENCE [LARGE SCALE GENOMIC DNA]</scope>
    <source>
        <strain evidence="13">CGMCC 1.12482</strain>
    </source>
</reference>
<dbReference type="RefSeq" id="WP_150278144.1">
    <property type="nucleotide sequence ID" value="NZ_BMFF01000005.1"/>
</dbReference>
<dbReference type="Proteomes" id="UP000638188">
    <property type="component" value="Unassembled WGS sequence"/>
</dbReference>
<evidence type="ECO:0000256" key="4">
    <source>
        <dbReference type="ARBA" id="ARBA00022481"/>
    </source>
</evidence>
<dbReference type="PROSITE" id="PS00409">
    <property type="entry name" value="PROKAR_NTER_METHYL"/>
    <property type="match status" value="1"/>
</dbReference>
<name>A0ABQ1PVW1_9GAMM</name>
<protein>
    <recommendedName>
        <fullName evidence="2">Type II secretion system protein H</fullName>
    </recommendedName>
    <alternativeName>
        <fullName evidence="10">General secretion pathway protein H</fullName>
    </alternativeName>
</protein>
<dbReference type="Pfam" id="PF07963">
    <property type="entry name" value="N_methyl"/>
    <property type="match status" value="1"/>
</dbReference>
<dbReference type="InterPro" id="IPR022346">
    <property type="entry name" value="T2SS_GspH"/>
</dbReference>
<evidence type="ECO:0000256" key="9">
    <source>
        <dbReference type="ARBA" id="ARBA00025772"/>
    </source>
</evidence>
<keyword evidence="8" id="KW-0472">Membrane</keyword>
<dbReference type="InterPro" id="IPR045584">
    <property type="entry name" value="Pilin-like"/>
</dbReference>
<evidence type="ECO:0000256" key="7">
    <source>
        <dbReference type="ARBA" id="ARBA00022989"/>
    </source>
</evidence>
<dbReference type="EMBL" id="BMFF01000005">
    <property type="protein sequence ID" value="GGD05000.1"/>
    <property type="molecule type" value="Genomic_DNA"/>
</dbReference>
<dbReference type="Gene3D" id="3.55.40.10">
    <property type="entry name" value="minor pseudopilin epsh domain"/>
    <property type="match status" value="1"/>
</dbReference>
<evidence type="ECO:0000256" key="6">
    <source>
        <dbReference type="ARBA" id="ARBA00022692"/>
    </source>
</evidence>
<dbReference type="Pfam" id="PF12019">
    <property type="entry name" value="GspH"/>
    <property type="match status" value="1"/>
</dbReference>
<gene>
    <name evidence="12" type="ORF">GCM10007418_25020</name>
</gene>
<proteinExistence type="inferred from homology"/>
<evidence type="ECO:0000313" key="13">
    <source>
        <dbReference type="Proteomes" id="UP000638188"/>
    </source>
</evidence>
<evidence type="ECO:0000256" key="10">
    <source>
        <dbReference type="ARBA" id="ARBA00030775"/>
    </source>
</evidence>
<sequence length="172" mass="18897">MRSRGFTLIELMVALAVFALLIGIAVPGFGSMIDQQRMSTGLNNLGLGLTMTRDEAVRMNRTLTLAPISGDWNEGWVIFVDTNNDGVPDGGEKVLRHLPPDTQLRVHANKPVSRYVRFNAHGQTELLNGGFQAGTFRFCPSKSGAEGRKLVINQVGRWRVERTVIAAKYCGP</sequence>
<evidence type="ECO:0000313" key="12">
    <source>
        <dbReference type="EMBL" id="GGD05000.1"/>
    </source>
</evidence>
<keyword evidence="3" id="KW-1003">Cell membrane</keyword>
<comment type="subcellular location">
    <subcellularLocation>
        <location evidence="1">Cell inner membrane</location>
        <topology evidence="1">Single-pass membrane protein</topology>
    </subcellularLocation>
</comment>
<dbReference type="InterPro" id="IPR012902">
    <property type="entry name" value="N_methyl_site"/>
</dbReference>
<evidence type="ECO:0000256" key="5">
    <source>
        <dbReference type="ARBA" id="ARBA00022519"/>
    </source>
</evidence>
<dbReference type="SUPFAM" id="SSF54523">
    <property type="entry name" value="Pili subunits"/>
    <property type="match status" value="1"/>
</dbReference>
<accession>A0ABQ1PVW1</accession>
<evidence type="ECO:0000256" key="1">
    <source>
        <dbReference type="ARBA" id="ARBA00004377"/>
    </source>
</evidence>
<keyword evidence="13" id="KW-1185">Reference proteome</keyword>
<evidence type="ECO:0000256" key="2">
    <source>
        <dbReference type="ARBA" id="ARBA00021549"/>
    </source>
</evidence>